<dbReference type="EMBL" id="PJMW01000002">
    <property type="protein sequence ID" value="PKV80109.1"/>
    <property type="molecule type" value="Genomic_DNA"/>
</dbReference>
<evidence type="ECO:0000259" key="4">
    <source>
        <dbReference type="PROSITE" id="PS50043"/>
    </source>
</evidence>
<dbReference type="SMART" id="SM00421">
    <property type="entry name" value="HTH_LUXR"/>
    <property type="match status" value="1"/>
</dbReference>
<dbReference type="CDD" id="cd06170">
    <property type="entry name" value="LuxR_C_like"/>
    <property type="match status" value="1"/>
</dbReference>
<reference evidence="5 6" key="1">
    <citation type="submission" date="2017-12" db="EMBL/GenBank/DDBJ databases">
        <title>Sequencing the genomes of 1000 Actinobacteria strains.</title>
        <authorList>
            <person name="Klenk H.-P."/>
        </authorList>
    </citation>
    <scope>NUCLEOTIDE SEQUENCE [LARGE SCALE GENOMIC DNA]</scope>
    <source>
        <strain evidence="5 6">DSM 44489</strain>
    </source>
</reference>
<dbReference type="RefSeq" id="WP_143876048.1">
    <property type="nucleotide sequence ID" value="NZ_PJMW01000002.1"/>
</dbReference>
<evidence type="ECO:0000313" key="6">
    <source>
        <dbReference type="Proteomes" id="UP000233766"/>
    </source>
</evidence>
<evidence type="ECO:0000256" key="3">
    <source>
        <dbReference type="ARBA" id="ARBA00023163"/>
    </source>
</evidence>
<dbReference type="PANTHER" id="PTHR44688">
    <property type="entry name" value="DNA-BINDING TRANSCRIPTIONAL ACTIVATOR DEVR_DOSR"/>
    <property type="match status" value="1"/>
</dbReference>
<accession>A0A2N3VEQ3</accession>
<dbReference type="Gene3D" id="3.40.50.300">
    <property type="entry name" value="P-loop containing nucleotide triphosphate hydrolases"/>
    <property type="match status" value="1"/>
</dbReference>
<dbReference type="PROSITE" id="PS50043">
    <property type="entry name" value="HTH_LUXR_2"/>
    <property type="match status" value="1"/>
</dbReference>
<comment type="caution">
    <text evidence="5">The sequence shown here is derived from an EMBL/GenBank/DDBJ whole genome shotgun (WGS) entry which is preliminary data.</text>
</comment>
<evidence type="ECO:0000256" key="2">
    <source>
        <dbReference type="ARBA" id="ARBA00023125"/>
    </source>
</evidence>
<dbReference type="SUPFAM" id="SSF46894">
    <property type="entry name" value="C-terminal effector domain of the bipartite response regulators"/>
    <property type="match status" value="1"/>
</dbReference>
<dbReference type="GO" id="GO:0016887">
    <property type="term" value="F:ATP hydrolysis activity"/>
    <property type="evidence" value="ECO:0007669"/>
    <property type="project" value="InterPro"/>
</dbReference>
<dbReference type="PRINTS" id="PR00038">
    <property type="entry name" value="HTHLUXR"/>
</dbReference>
<proteinExistence type="predicted"/>
<dbReference type="GO" id="GO:0006355">
    <property type="term" value="P:regulation of DNA-templated transcription"/>
    <property type="evidence" value="ECO:0007669"/>
    <property type="project" value="InterPro"/>
</dbReference>
<evidence type="ECO:0000313" key="5">
    <source>
        <dbReference type="EMBL" id="PKV80109.1"/>
    </source>
</evidence>
<dbReference type="GO" id="GO:0003677">
    <property type="term" value="F:DNA binding"/>
    <property type="evidence" value="ECO:0007669"/>
    <property type="project" value="UniProtKB-KW"/>
</dbReference>
<dbReference type="InterPro" id="IPR000792">
    <property type="entry name" value="Tscrpt_reg_LuxR_C"/>
</dbReference>
<dbReference type="Pfam" id="PF25873">
    <property type="entry name" value="WHD_MalT"/>
    <property type="match status" value="1"/>
</dbReference>
<keyword evidence="3" id="KW-0804">Transcription</keyword>
<organism evidence="5 6">
    <name type="scientific">Nocardia fluminea</name>
    <dbReference type="NCBI Taxonomy" id="134984"/>
    <lineage>
        <taxon>Bacteria</taxon>
        <taxon>Bacillati</taxon>
        <taxon>Actinomycetota</taxon>
        <taxon>Actinomycetes</taxon>
        <taxon>Mycobacteriales</taxon>
        <taxon>Nocardiaceae</taxon>
        <taxon>Nocardia</taxon>
    </lineage>
</organism>
<dbReference type="Pfam" id="PF13401">
    <property type="entry name" value="AAA_22"/>
    <property type="match status" value="1"/>
</dbReference>
<dbReference type="OrthoDB" id="136365at2"/>
<dbReference type="SUPFAM" id="SSF52540">
    <property type="entry name" value="P-loop containing nucleoside triphosphate hydrolases"/>
    <property type="match status" value="1"/>
</dbReference>
<sequence>MASSSGSLDFHGGGSVIAVAGRSAGLPELSFAPVRCNEAFARLDRAQSAAGQTVLLCGPAGSGKTVVLVDWVRRRCSARVAWSTVAEQPGSDLLSDIARTLEPTPDIVPRGVLHTPMDRAVDLIAALADVEPTVLVIDDAHLLTDPLQLAGLEYLLTHLPAQVTAVIASRFDPPLRWHALDLAGRLTRIGAPELALSPDRVAQLLAQHGCRLDDAELAVVQNLTRGWAALVRIAAICLSANGTDRDTALAALARPSHAVADFLVAELLASLPAPTLEFLLATAVPEQFCLPMAEDLVGGDAARILDELLRANFPLHTVAHGGELWHTYHPLLRAYLLAEAAYTRPERLPDCHRRVAAWFTAAAMPGPALVHILAEPGAPGLVPFLRDWGVRMVLEGTGQTLLTGLENLSEHDTFVRLLRAAVAVEAGDIAAAEVYLEAAHVGPDSAAPVMPGEWVTALDRAVSAGVAVLVGDSSSMRWPLPPVTGQPDLDCYAALHCGVAEIYGGEIDSGAASVRHAIVHSEQVGLGRVAIRARTASAGAAGMAGRISELRALAVKAIDCAERYELAGSADAAPARVLAAYGAYQQGVDFERPLPGLPWIAADETVVPAPVRQVAIMTGVLMFADAADRSAAAVALAKQLHRLLDDSPTLHGTGDLVTDVLWLLLRVQARADAQQLIDHATSVLGRTPEMAVAEAGLALYAHRPAVVLTVLEPLLATPRFSSRSLVTAWLLVAVAADRLDRPRKVDDACEQALAQAASEQLTRPFLDVPEAAELLARIGARFGQYAALVDRVRAHRGATAGAPQLTDTELVVLRQLPSGMTAGNIATDLGVSVNTVKTHLRGIYQKLAVNARAEAIAQARALGLL</sequence>
<dbReference type="Gene3D" id="1.10.10.10">
    <property type="entry name" value="Winged helix-like DNA-binding domain superfamily/Winged helix DNA-binding domain"/>
    <property type="match status" value="1"/>
</dbReference>
<keyword evidence="2" id="KW-0238">DNA-binding</keyword>
<dbReference type="InterPro" id="IPR059106">
    <property type="entry name" value="WHD_MalT"/>
</dbReference>
<dbReference type="InterPro" id="IPR016032">
    <property type="entry name" value="Sig_transdc_resp-reg_C-effctor"/>
</dbReference>
<dbReference type="Proteomes" id="UP000233766">
    <property type="component" value="Unassembled WGS sequence"/>
</dbReference>
<protein>
    <submittedName>
        <fullName evidence="5">LuxR family maltose regulon positive regulatory protein</fullName>
    </submittedName>
</protein>
<dbReference type="InterPro" id="IPR049945">
    <property type="entry name" value="AAA_22"/>
</dbReference>
<dbReference type="PANTHER" id="PTHR44688:SF16">
    <property type="entry name" value="DNA-BINDING TRANSCRIPTIONAL ACTIVATOR DEVR_DOSR"/>
    <property type="match status" value="1"/>
</dbReference>
<keyword evidence="1" id="KW-0805">Transcription regulation</keyword>
<evidence type="ECO:0000256" key="1">
    <source>
        <dbReference type="ARBA" id="ARBA00023015"/>
    </source>
</evidence>
<dbReference type="AlphaFoldDB" id="A0A2N3VEQ3"/>
<keyword evidence="6" id="KW-1185">Reference proteome</keyword>
<gene>
    <name evidence="5" type="ORF">ATK86_4526</name>
</gene>
<feature type="domain" description="HTH luxR-type" evidence="4">
    <location>
        <begin position="798"/>
        <end position="863"/>
    </location>
</feature>
<name>A0A2N3VEQ3_9NOCA</name>
<dbReference type="InterPro" id="IPR027417">
    <property type="entry name" value="P-loop_NTPase"/>
</dbReference>
<dbReference type="Pfam" id="PF00196">
    <property type="entry name" value="GerE"/>
    <property type="match status" value="1"/>
</dbReference>
<dbReference type="InterPro" id="IPR036388">
    <property type="entry name" value="WH-like_DNA-bd_sf"/>
</dbReference>